<dbReference type="FunFam" id="3.30.360.10:FF:000005">
    <property type="entry name" value="Homoserine dehydrogenase"/>
    <property type="match status" value="1"/>
</dbReference>
<dbReference type="UniPathway" id="UPA00051">
    <property type="reaction ID" value="UER00465"/>
</dbReference>
<name>A0A2N0H5L2_9SPHN</name>
<dbReference type="InterPro" id="IPR045865">
    <property type="entry name" value="ACT-like_dom_sf"/>
</dbReference>
<dbReference type="PIRSF" id="PIRSF000098">
    <property type="entry name" value="Homoser_dehydrog"/>
    <property type="match status" value="1"/>
</dbReference>
<evidence type="ECO:0000256" key="4">
    <source>
        <dbReference type="ARBA" id="ARBA00013213"/>
    </source>
</evidence>
<dbReference type="GO" id="GO:0009086">
    <property type="term" value="P:methionine biosynthetic process"/>
    <property type="evidence" value="ECO:0007669"/>
    <property type="project" value="UniProtKB-KW"/>
</dbReference>
<dbReference type="PROSITE" id="PS51671">
    <property type="entry name" value="ACT"/>
    <property type="match status" value="1"/>
</dbReference>
<dbReference type="GO" id="GO:0004412">
    <property type="term" value="F:homoserine dehydrogenase activity"/>
    <property type="evidence" value="ECO:0007669"/>
    <property type="project" value="UniProtKB-EC"/>
</dbReference>
<dbReference type="Pfam" id="PF00742">
    <property type="entry name" value="Homoserine_dh"/>
    <property type="match status" value="1"/>
</dbReference>
<keyword evidence="7" id="KW-0791">Threonine biosynthesis</keyword>
<dbReference type="GO" id="GO:0050661">
    <property type="term" value="F:NADP binding"/>
    <property type="evidence" value="ECO:0007669"/>
    <property type="project" value="InterPro"/>
</dbReference>
<dbReference type="PANTHER" id="PTHR43331:SF1">
    <property type="entry name" value="HOMOSERINE DEHYDROGENASE"/>
    <property type="match status" value="1"/>
</dbReference>
<dbReference type="Proteomes" id="UP000232587">
    <property type="component" value="Unassembled WGS sequence"/>
</dbReference>
<evidence type="ECO:0000256" key="3">
    <source>
        <dbReference type="ARBA" id="ARBA00006753"/>
    </source>
</evidence>
<evidence type="ECO:0000256" key="12">
    <source>
        <dbReference type="PIRSR" id="PIRSR000098-2"/>
    </source>
</evidence>
<dbReference type="InterPro" id="IPR036291">
    <property type="entry name" value="NAD(P)-bd_dom_sf"/>
</dbReference>
<evidence type="ECO:0000259" key="14">
    <source>
        <dbReference type="PROSITE" id="PS51671"/>
    </source>
</evidence>
<evidence type="ECO:0000256" key="13">
    <source>
        <dbReference type="RuleBase" id="RU004171"/>
    </source>
</evidence>
<feature type="active site" description="Proton donor" evidence="11">
    <location>
        <position position="210"/>
    </location>
</feature>
<dbReference type="Gene3D" id="3.30.360.10">
    <property type="entry name" value="Dihydrodipicolinate Reductase, domain 2"/>
    <property type="match status" value="1"/>
</dbReference>
<dbReference type="EMBL" id="PHUF01000005">
    <property type="protein sequence ID" value="PKB14210.1"/>
    <property type="molecule type" value="Genomic_DNA"/>
</dbReference>
<evidence type="ECO:0000256" key="10">
    <source>
        <dbReference type="ARBA" id="ARBA00023167"/>
    </source>
</evidence>
<dbReference type="RefSeq" id="WP_100868031.1">
    <property type="nucleotide sequence ID" value="NZ_PHUF01000005.1"/>
</dbReference>
<keyword evidence="8 12" id="KW-0521">NADP</keyword>
<comment type="pathway">
    <text evidence="2">Amino-acid biosynthesis; L-methionine biosynthesis via de novo pathway; L-homoserine from L-aspartate: step 3/3.</text>
</comment>
<dbReference type="SUPFAM" id="SSF51735">
    <property type="entry name" value="NAD(P)-binding Rossmann-fold domains"/>
    <property type="match status" value="1"/>
</dbReference>
<organism evidence="15 16">
    <name type="scientific">Novosphingobium kunmingense</name>
    <dbReference type="NCBI Taxonomy" id="1211806"/>
    <lineage>
        <taxon>Bacteria</taxon>
        <taxon>Pseudomonadati</taxon>
        <taxon>Pseudomonadota</taxon>
        <taxon>Alphaproteobacteria</taxon>
        <taxon>Sphingomonadales</taxon>
        <taxon>Sphingomonadaceae</taxon>
        <taxon>Novosphingobium</taxon>
    </lineage>
</organism>
<dbReference type="InterPro" id="IPR005106">
    <property type="entry name" value="Asp/hSer_DH_NAD-bd"/>
</dbReference>
<keyword evidence="16" id="KW-1185">Reference proteome</keyword>
<keyword evidence="10" id="KW-0486">Methionine biosynthesis</keyword>
<evidence type="ECO:0000256" key="6">
    <source>
        <dbReference type="ARBA" id="ARBA00022605"/>
    </source>
</evidence>
<dbReference type="PROSITE" id="PS01042">
    <property type="entry name" value="HOMOSER_DHGENASE"/>
    <property type="match status" value="1"/>
</dbReference>
<dbReference type="Pfam" id="PF01842">
    <property type="entry name" value="ACT"/>
    <property type="match status" value="1"/>
</dbReference>
<sequence>MSDAPQPLRIALAGLGTVGAGVIRLIEANSALIARRAGRPIAVTVVGARDRGKDRGVDLTRYAWEDDMVIMGERADVDVVVEMVGGSDGPALACARTTIEAGKALVTANKAMIAHHGLELAAKAEAARVALKFEAAVAGGIPVIKGLREGAAANEIERVYGILNGTCNYILSTMEDSGRDFADVLAEAQAKGYAEADPAFDIEGTDAAHKLSILAAIAFGSSLDFAGVETSGITRLRAADIAQADALGYVIRLIGMADVMDGAEGKCLFQRVQPHLVPFDHPLAHVDGATNAVVAEGNFSGRLLFQGAGAGDGPTASAVVADLIDIARGEIGAPFSVPVAELEVMTTADAGQRTGRAYVRLMAADRPGVLAEITAAFRDAGVSIESLIQKGRSDDGAVMVAMVTHEGPESAVSEAVRLLAGSESLTESPLVLHILGD</sequence>
<evidence type="ECO:0000256" key="1">
    <source>
        <dbReference type="ARBA" id="ARBA00005056"/>
    </source>
</evidence>
<reference evidence="15 16" key="1">
    <citation type="submission" date="2017-11" db="EMBL/GenBank/DDBJ databases">
        <title>Genomic Encyclopedia of Type Strains, Phase III (KMG-III): the genomes of soil and plant-associated and newly described type strains.</title>
        <authorList>
            <person name="Whitman W."/>
        </authorList>
    </citation>
    <scope>NUCLEOTIDE SEQUENCE [LARGE SCALE GENOMIC DNA]</scope>
    <source>
        <strain evidence="15 16">CGMCC 1.12274</strain>
    </source>
</reference>
<dbReference type="UniPathway" id="UPA00050">
    <property type="reaction ID" value="UER00063"/>
</dbReference>
<feature type="domain" description="ACT" evidence="14">
    <location>
        <begin position="358"/>
        <end position="437"/>
    </location>
</feature>
<comment type="caution">
    <text evidence="15">The sequence shown here is derived from an EMBL/GenBank/DDBJ whole genome shotgun (WGS) entry which is preliminary data.</text>
</comment>
<dbReference type="GO" id="GO:0009088">
    <property type="term" value="P:threonine biosynthetic process"/>
    <property type="evidence" value="ECO:0007669"/>
    <property type="project" value="UniProtKB-UniPathway"/>
</dbReference>
<dbReference type="Pfam" id="PF03447">
    <property type="entry name" value="NAD_binding_3"/>
    <property type="match status" value="1"/>
</dbReference>
<dbReference type="CDD" id="cd04881">
    <property type="entry name" value="ACT_HSDH-Hom"/>
    <property type="match status" value="1"/>
</dbReference>
<accession>A0A2N0H5L2</accession>
<proteinExistence type="inferred from homology"/>
<dbReference type="InterPro" id="IPR001342">
    <property type="entry name" value="HDH_cat"/>
</dbReference>
<dbReference type="Gene3D" id="3.40.50.720">
    <property type="entry name" value="NAD(P)-binding Rossmann-like Domain"/>
    <property type="match status" value="1"/>
</dbReference>
<dbReference type="Gene3D" id="3.30.70.260">
    <property type="match status" value="1"/>
</dbReference>
<evidence type="ECO:0000256" key="8">
    <source>
        <dbReference type="ARBA" id="ARBA00022857"/>
    </source>
</evidence>
<evidence type="ECO:0000256" key="7">
    <source>
        <dbReference type="ARBA" id="ARBA00022697"/>
    </source>
</evidence>
<dbReference type="PANTHER" id="PTHR43331">
    <property type="entry name" value="HOMOSERINE DEHYDROGENASE"/>
    <property type="match status" value="1"/>
</dbReference>
<dbReference type="NCBIfam" id="NF004976">
    <property type="entry name" value="PRK06349.1"/>
    <property type="match status" value="1"/>
</dbReference>
<dbReference type="InterPro" id="IPR019811">
    <property type="entry name" value="HDH_CS"/>
</dbReference>
<keyword evidence="9" id="KW-0560">Oxidoreductase</keyword>
<evidence type="ECO:0000256" key="2">
    <source>
        <dbReference type="ARBA" id="ARBA00005062"/>
    </source>
</evidence>
<evidence type="ECO:0000313" key="15">
    <source>
        <dbReference type="EMBL" id="PKB14210.1"/>
    </source>
</evidence>
<evidence type="ECO:0000256" key="5">
    <source>
        <dbReference type="ARBA" id="ARBA00013376"/>
    </source>
</evidence>
<feature type="binding site" evidence="12">
    <location>
        <begin position="13"/>
        <end position="20"/>
    </location>
    <ligand>
        <name>NADP(+)</name>
        <dbReference type="ChEBI" id="CHEBI:58349"/>
    </ligand>
</feature>
<dbReference type="SUPFAM" id="SSF55021">
    <property type="entry name" value="ACT-like"/>
    <property type="match status" value="1"/>
</dbReference>
<gene>
    <name evidence="15" type="ORF">B0I00_2842</name>
</gene>
<evidence type="ECO:0000256" key="11">
    <source>
        <dbReference type="PIRSR" id="PIRSR000098-1"/>
    </source>
</evidence>
<comment type="pathway">
    <text evidence="1">Amino-acid biosynthesis; L-threonine biosynthesis; L-threonine from L-aspartate: step 3/5.</text>
</comment>
<keyword evidence="6" id="KW-0028">Amino-acid biosynthesis</keyword>
<evidence type="ECO:0000256" key="9">
    <source>
        <dbReference type="ARBA" id="ARBA00023002"/>
    </source>
</evidence>
<dbReference type="OrthoDB" id="9808167at2"/>
<dbReference type="InterPro" id="IPR016204">
    <property type="entry name" value="HDH"/>
</dbReference>
<dbReference type="EC" id="1.1.1.3" evidence="4"/>
<evidence type="ECO:0000313" key="16">
    <source>
        <dbReference type="Proteomes" id="UP000232587"/>
    </source>
</evidence>
<dbReference type="SUPFAM" id="SSF55347">
    <property type="entry name" value="Glyceraldehyde-3-phosphate dehydrogenase-like, C-terminal domain"/>
    <property type="match status" value="1"/>
</dbReference>
<feature type="binding site" evidence="12">
    <location>
        <position position="110"/>
    </location>
    <ligand>
        <name>NADPH</name>
        <dbReference type="ChEBI" id="CHEBI:57783"/>
    </ligand>
</feature>
<dbReference type="InterPro" id="IPR002912">
    <property type="entry name" value="ACT_dom"/>
</dbReference>
<protein>
    <recommendedName>
        <fullName evidence="5">Homoserine dehydrogenase</fullName>
        <ecNumber evidence="4">1.1.1.3</ecNumber>
    </recommendedName>
</protein>
<comment type="similarity">
    <text evidence="3 13">Belongs to the homoserine dehydrogenase family.</text>
</comment>
<dbReference type="AlphaFoldDB" id="A0A2N0H5L2"/>
<feature type="binding site" evidence="12">
    <location>
        <position position="195"/>
    </location>
    <ligand>
        <name>L-homoserine</name>
        <dbReference type="ChEBI" id="CHEBI:57476"/>
    </ligand>
</feature>